<reference evidence="1" key="1">
    <citation type="submission" date="2017-07" db="EMBL/GenBank/DDBJ databases">
        <title>Taro Niue Genome Assembly and Annotation.</title>
        <authorList>
            <person name="Atibalentja N."/>
            <person name="Keating K."/>
            <person name="Fields C.J."/>
        </authorList>
    </citation>
    <scope>NUCLEOTIDE SEQUENCE</scope>
    <source>
        <strain evidence="1">Niue_2</strain>
        <tissue evidence="1">Leaf</tissue>
    </source>
</reference>
<organism evidence="1 2">
    <name type="scientific">Colocasia esculenta</name>
    <name type="common">Wild taro</name>
    <name type="synonym">Arum esculentum</name>
    <dbReference type="NCBI Taxonomy" id="4460"/>
    <lineage>
        <taxon>Eukaryota</taxon>
        <taxon>Viridiplantae</taxon>
        <taxon>Streptophyta</taxon>
        <taxon>Embryophyta</taxon>
        <taxon>Tracheophyta</taxon>
        <taxon>Spermatophyta</taxon>
        <taxon>Magnoliopsida</taxon>
        <taxon>Liliopsida</taxon>
        <taxon>Araceae</taxon>
        <taxon>Aroideae</taxon>
        <taxon>Colocasieae</taxon>
        <taxon>Colocasia</taxon>
    </lineage>
</organism>
<gene>
    <name evidence="1" type="ORF">Taro_031988</name>
</gene>
<dbReference type="PANTHER" id="PTHR35312">
    <property type="entry name" value="OS07G0641800 PROTEIN"/>
    <property type="match status" value="1"/>
</dbReference>
<dbReference type="EMBL" id="NMUH01002321">
    <property type="protein sequence ID" value="MQL99264.1"/>
    <property type="molecule type" value="Genomic_DNA"/>
</dbReference>
<keyword evidence="2" id="KW-1185">Reference proteome</keyword>
<evidence type="ECO:0000313" key="1">
    <source>
        <dbReference type="EMBL" id="MQL99264.1"/>
    </source>
</evidence>
<dbReference type="OrthoDB" id="1932122at2759"/>
<name>A0A843W2I9_COLES</name>
<accession>A0A843W2I9</accession>
<sequence length="205" mass="23598">QSWTVRSVDPKNPRVAKVNISSAPESSFDLPRYEIFPGTRKEDSWSVPALGVVAAMDEREFRRILDLFPVVRSRNYCADPDLQRESSSKAEEDELNEWQNAWAEVDHTESGNEDPFWQKLRLAAEKKVGPMEAEKFCKAFKRVHAKLVSEESNFDVVKKFRIDIKPSPMPSPTQTVKNPAVRYVNHLAASWPNFLRSFMASWRGR</sequence>
<dbReference type="PANTHER" id="PTHR35312:SF1">
    <property type="entry name" value="OS07G0641800 PROTEIN"/>
    <property type="match status" value="1"/>
</dbReference>
<proteinExistence type="predicted"/>
<dbReference type="Proteomes" id="UP000652761">
    <property type="component" value="Unassembled WGS sequence"/>
</dbReference>
<protein>
    <submittedName>
        <fullName evidence="1">Uncharacterized protein</fullName>
    </submittedName>
</protein>
<comment type="caution">
    <text evidence="1">The sequence shown here is derived from an EMBL/GenBank/DDBJ whole genome shotgun (WGS) entry which is preliminary data.</text>
</comment>
<dbReference type="AlphaFoldDB" id="A0A843W2I9"/>
<feature type="non-terminal residue" evidence="1">
    <location>
        <position position="1"/>
    </location>
</feature>
<evidence type="ECO:0000313" key="2">
    <source>
        <dbReference type="Proteomes" id="UP000652761"/>
    </source>
</evidence>